<protein>
    <submittedName>
        <fullName evidence="1">Uncharacterized protein</fullName>
    </submittedName>
</protein>
<organism evidence="1 2">
    <name type="scientific">Poseidoniales virus YSH_150918</name>
    <dbReference type="NCBI Taxonomy" id="3071324"/>
    <lineage>
        <taxon>Viruses</taxon>
        <taxon>Duplodnaviria</taxon>
        <taxon>Heunggongvirae</taxon>
        <taxon>Uroviricota</taxon>
        <taxon>Caudoviricetes</taxon>
        <taxon>Magrovirales</taxon>
        <taxon>Aoguangviridae</taxon>
        <taxon>Aobingvirus</taxon>
        <taxon>Aobingvirus yangshanense</taxon>
    </lineage>
</organism>
<dbReference type="RefSeq" id="YP_010806160.1">
    <property type="nucleotide sequence ID" value="NC_077214.1"/>
</dbReference>
<dbReference type="KEGG" id="vg:80545121"/>
<dbReference type="GeneID" id="80545121"/>
<dbReference type="Proteomes" id="UP001157002">
    <property type="component" value="Segment"/>
</dbReference>
<accession>A0A976UB07</accession>
<reference evidence="1 2" key="1">
    <citation type="submission" date="2022-05" db="EMBL/GenBank/DDBJ databases">
        <title>Diverse viruses of marine archaea discovered using metagenomics.</title>
        <authorList>
            <person name="Zhou Y."/>
        </authorList>
    </citation>
    <scope>NUCLEOTIDE SEQUENCE [LARGE SCALE GENOMIC DNA]</scope>
    <source>
        <strain evidence="1">YSH_150918</strain>
    </source>
</reference>
<dbReference type="EMBL" id="ON649702">
    <property type="protein sequence ID" value="UVF62569.1"/>
    <property type="molecule type" value="Genomic_DNA"/>
</dbReference>
<evidence type="ECO:0000313" key="1">
    <source>
        <dbReference type="EMBL" id="UVF62569.1"/>
    </source>
</evidence>
<name>A0A976UB07_9CAUD</name>
<evidence type="ECO:0000313" key="2">
    <source>
        <dbReference type="Proteomes" id="UP001157002"/>
    </source>
</evidence>
<sequence>MAWTTTVLFEMNVEGNRKMVFGKTTTDSGDDDVATGLSRVDSFLFSHSGSAVEASSAVIKETLPNTDGNINVICTSGDVLYWLAIGF</sequence>
<keyword evidence="2" id="KW-1185">Reference proteome</keyword>
<proteinExistence type="predicted"/>